<proteinExistence type="predicted"/>
<dbReference type="EMBL" id="CADCXU010033975">
    <property type="protein sequence ID" value="CAB0019518.1"/>
    <property type="molecule type" value="Genomic_DNA"/>
</dbReference>
<name>A0A6H5HPQ1_9HEMI</name>
<dbReference type="Proteomes" id="UP000479000">
    <property type="component" value="Unassembled WGS sequence"/>
</dbReference>
<gene>
    <name evidence="1" type="ORF">NTEN_LOCUS23230</name>
</gene>
<reference evidence="1 2" key="1">
    <citation type="submission" date="2020-02" db="EMBL/GenBank/DDBJ databases">
        <authorList>
            <person name="Ferguson B K."/>
        </authorList>
    </citation>
    <scope>NUCLEOTIDE SEQUENCE [LARGE SCALE GENOMIC DNA]</scope>
</reference>
<protein>
    <submittedName>
        <fullName evidence="1">Uncharacterized protein</fullName>
    </submittedName>
</protein>
<sequence>MNYLRRLPAVWRYTSIIMDKASSEPVLPLLATAQCENMKLGLLYVICRWSHRKYSRGPELQNRQGQATTGGGAGRLARRSCSSLGEGANSNFCDFQTKISYALKKLENLVQAEGLTTDPILLKNCNRRKKFTIYFAGSLQTAKRPIFRDAAIIACDEKLKVVAVGQGSNDR</sequence>
<evidence type="ECO:0000313" key="1">
    <source>
        <dbReference type="EMBL" id="CAB0019518.1"/>
    </source>
</evidence>
<dbReference type="AlphaFoldDB" id="A0A6H5HPQ1"/>
<keyword evidence="2" id="KW-1185">Reference proteome</keyword>
<accession>A0A6H5HPQ1</accession>
<organism evidence="1 2">
    <name type="scientific">Nesidiocoris tenuis</name>
    <dbReference type="NCBI Taxonomy" id="355587"/>
    <lineage>
        <taxon>Eukaryota</taxon>
        <taxon>Metazoa</taxon>
        <taxon>Ecdysozoa</taxon>
        <taxon>Arthropoda</taxon>
        <taxon>Hexapoda</taxon>
        <taxon>Insecta</taxon>
        <taxon>Pterygota</taxon>
        <taxon>Neoptera</taxon>
        <taxon>Paraneoptera</taxon>
        <taxon>Hemiptera</taxon>
        <taxon>Heteroptera</taxon>
        <taxon>Panheteroptera</taxon>
        <taxon>Cimicomorpha</taxon>
        <taxon>Miridae</taxon>
        <taxon>Dicyphina</taxon>
        <taxon>Nesidiocoris</taxon>
    </lineage>
</organism>
<evidence type="ECO:0000313" key="2">
    <source>
        <dbReference type="Proteomes" id="UP000479000"/>
    </source>
</evidence>